<dbReference type="Proteomes" id="UP000051952">
    <property type="component" value="Unassembled WGS sequence"/>
</dbReference>
<sequence>DLHHLEDQLSSMRSAQKRLETDKRTLATREQGLNAELESLQELVARLKQEKEDAVQALREEKVKSERELHRLQETIEQQSASTLGELRGLRMAVTSADVNANSLRYQTETLRQQLEAALQQAADAKSSFAAEKKAMDEKHAHTVKDHGSALTKIQAQSVEALRMRDRHWEQIMAAFAEEAEDRFRVLVGGRQELLDAVFRNEITVMQGAKQNTDLLKDSEHSHRNEIATLEAQHAAEMDRATSTIADRERSLKTLRETLDEKETLILRKDAVMDDIHQQASHLETQLREERVKRRELAAQCGEQEVLVSSLEKMLSAAQSRATKSEAILITLEEKVQSISQVSRESGKAAEERHQSELQSLIDSELALRRQRTQLQTDLQRTSNEVDRLAAVEEALRQHAASNQSVMEQQHAEIVKLRDEIDTLQQARRLLEREKVTIQAELDDIR</sequence>
<evidence type="ECO:0000256" key="2">
    <source>
        <dbReference type="SAM" id="MobiDB-lite"/>
    </source>
</evidence>
<name>A0A0S4JJC0_BODSA</name>
<protein>
    <submittedName>
        <fullName evidence="3">Uncharacterized protein</fullName>
    </submittedName>
</protein>
<dbReference type="AlphaFoldDB" id="A0A0S4JJC0"/>
<feature type="coiled-coil region" evidence="1">
    <location>
        <begin position="245"/>
        <end position="300"/>
    </location>
</feature>
<feature type="non-terminal residue" evidence="3">
    <location>
        <position position="446"/>
    </location>
</feature>
<gene>
    <name evidence="3" type="ORF">BSAL_25780</name>
</gene>
<feature type="non-terminal residue" evidence="3">
    <location>
        <position position="1"/>
    </location>
</feature>
<dbReference type="EMBL" id="CYKH01001806">
    <property type="protein sequence ID" value="CUG90257.1"/>
    <property type="molecule type" value="Genomic_DNA"/>
</dbReference>
<evidence type="ECO:0000313" key="3">
    <source>
        <dbReference type="EMBL" id="CUG90257.1"/>
    </source>
</evidence>
<reference evidence="4" key="1">
    <citation type="submission" date="2015-09" db="EMBL/GenBank/DDBJ databases">
        <authorList>
            <consortium name="Pathogen Informatics"/>
        </authorList>
    </citation>
    <scope>NUCLEOTIDE SEQUENCE [LARGE SCALE GENOMIC DNA]</scope>
    <source>
        <strain evidence="4">Lake Konstanz</strain>
    </source>
</reference>
<feature type="region of interest" description="Disordered" evidence="2">
    <location>
        <begin position="1"/>
        <end position="22"/>
    </location>
</feature>
<keyword evidence="4" id="KW-1185">Reference proteome</keyword>
<evidence type="ECO:0000313" key="4">
    <source>
        <dbReference type="Proteomes" id="UP000051952"/>
    </source>
</evidence>
<keyword evidence="1" id="KW-0175">Coiled coil</keyword>
<evidence type="ECO:0000256" key="1">
    <source>
        <dbReference type="SAM" id="Coils"/>
    </source>
</evidence>
<dbReference type="VEuPathDB" id="TriTrypDB:BSAL_25780"/>
<accession>A0A0S4JJC0</accession>
<feature type="coiled-coil region" evidence="1">
    <location>
        <begin position="372"/>
        <end position="444"/>
    </location>
</feature>
<proteinExistence type="predicted"/>
<organism evidence="3 4">
    <name type="scientific">Bodo saltans</name>
    <name type="common">Flagellated protozoan</name>
    <dbReference type="NCBI Taxonomy" id="75058"/>
    <lineage>
        <taxon>Eukaryota</taxon>
        <taxon>Discoba</taxon>
        <taxon>Euglenozoa</taxon>
        <taxon>Kinetoplastea</taxon>
        <taxon>Metakinetoplastina</taxon>
        <taxon>Eubodonida</taxon>
        <taxon>Bodonidae</taxon>
        <taxon>Bodo</taxon>
    </lineage>
</organism>